<dbReference type="PANTHER" id="PTHR33164">
    <property type="entry name" value="TRANSCRIPTIONAL REGULATOR, MARR FAMILY"/>
    <property type="match status" value="1"/>
</dbReference>
<dbReference type="InterPro" id="IPR039422">
    <property type="entry name" value="MarR/SlyA-like"/>
</dbReference>
<dbReference type="Proteomes" id="UP000632138">
    <property type="component" value="Unassembled WGS sequence"/>
</dbReference>
<dbReference type="PANTHER" id="PTHR33164:SF57">
    <property type="entry name" value="MARR-FAMILY TRANSCRIPTIONAL REGULATOR"/>
    <property type="match status" value="1"/>
</dbReference>
<dbReference type="SUPFAM" id="SSF46785">
    <property type="entry name" value="Winged helix' DNA-binding domain"/>
    <property type="match status" value="1"/>
</dbReference>
<gene>
    <name evidence="2" type="ORF">JIG36_13875</name>
</gene>
<dbReference type="InterPro" id="IPR036390">
    <property type="entry name" value="WH_DNA-bd_sf"/>
</dbReference>
<dbReference type="InterPro" id="IPR000835">
    <property type="entry name" value="HTH_MarR-typ"/>
</dbReference>
<dbReference type="Pfam" id="PF12802">
    <property type="entry name" value="MarR_2"/>
    <property type="match status" value="1"/>
</dbReference>
<evidence type="ECO:0000259" key="1">
    <source>
        <dbReference type="PROSITE" id="PS50995"/>
    </source>
</evidence>
<dbReference type="EMBL" id="JAENHP010000003">
    <property type="protein sequence ID" value="MBM2616649.1"/>
    <property type="molecule type" value="Genomic_DNA"/>
</dbReference>
<dbReference type="PROSITE" id="PS50995">
    <property type="entry name" value="HTH_MARR_2"/>
    <property type="match status" value="1"/>
</dbReference>
<dbReference type="Gene3D" id="1.10.10.10">
    <property type="entry name" value="Winged helix-like DNA-binding domain superfamily/Winged helix DNA-binding domain"/>
    <property type="match status" value="1"/>
</dbReference>
<dbReference type="SMART" id="SM00347">
    <property type="entry name" value="HTH_MARR"/>
    <property type="match status" value="1"/>
</dbReference>
<evidence type="ECO:0000313" key="2">
    <source>
        <dbReference type="EMBL" id="MBM2616649.1"/>
    </source>
</evidence>
<reference evidence="2 3" key="1">
    <citation type="submission" date="2021-01" db="EMBL/GenBank/DDBJ databases">
        <title>Actinoplanes sp. nov. LDG1-06 isolated from lichen.</title>
        <authorList>
            <person name="Saeng-In P."/>
            <person name="Phongsopitanun W."/>
            <person name="Kanchanasin P."/>
            <person name="Yuki M."/>
            <person name="Kudo T."/>
            <person name="Ohkuma M."/>
            <person name="Tanasupawat S."/>
        </authorList>
    </citation>
    <scope>NUCLEOTIDE SEQUENCE [LARGE SCALE GENOMIC DNA]</scope>
    <source>
        <strain evidence="2 3">LDG1-06</strain>
    </source>
</reference>
<sequence length="156" mass="16883">MEDVLATQLLELSQLVRKAKQQWLRERPDVPIGMISILKLIDEIGAGPDRCCHAKDLAERSGLDPSTVSRAVTAAVTQGLVERRTDSTDRRASSLALTPAGHGLLDAARVWFDGLLSVALAGWERPEVTRLSESLGTFLVALTGVLEKTPSQEAAR</sequence>
<organism evidence="2 3">
    <name type="scientific">Paractinoplanes ovalisporus</name>
    <dbReference type="NCBI Taxonomy" id="2810368"/>
    <lineage>
        <taxon>Bacteria</taxon>
        <taxon>Bacillati</taxon>
        <taxon>Actinomycetota</taxon>
        <taxon>Actinomycetes</taxon>
        <taxon>Micromonosporales</taxon>
        <taxon>Micromonosporaceae</taxon>
        <taxon>Paractinoplanes</taxon>
    </lineage>
</organism>
<feature type="domain" description="HTH marR-type" evidence="1">
    <location>
        <begin position="2"/>
        <end position="140"/>
    </location>
</feature>
<accession>A0ABS2A9Y6</accession>
<protein>
    <submittedName>
        <fullName evidence="2">Winged helix-turn-helix transcriptional regulator</fullName>
    </submittedName>
</protein>
<keyword evidence="3" id="KW-1185">Reference proteome</keyword>
<dbReference type="InterPro" id="IPR036388">
    <property type="entry name" value="WH-like_DNA-bd_sf"/>
</dbReference>
<proteinExistence type="predicted"/>
<dbReference type="RefSeq" id="WP_203376577.1">
    <property type="nucleotide sequence ID" value="NZ_JAENHP010000003.1"/>
</dbReference>
<comment type="caution">
    <text evidence="2">The sequence shown here is derived from an EMBL/GenBank/DDBJ whole genome shotgun (WGS) entry which is preliminary data.</text>
</comment>
<name>A0ABS2A9Y6_9ACTN</name>
<evidence type="ECO:0000313" key="3">
    <source>
        <dbReference type="Proteomes" id="UP000632138"/>
    </source>
</evidence>